<protein>
    <recommendedName>
        <fullName evidence="3">CCHC-type domain-containing protein</fullName>
    </recommendedName>
</protein>
<feature type="domain" description="CCHC-type" evidence="3">
    <location>
        <begin position="223"/>
        <end position="236"/>
    </location>
</feature>
<evidence type="ECO:0000256" key="2">
    <source>
        <dbReference type="SAM" id="MobiDB-lite"/>
    </source>
</evidence>
<gene>
    <name evidence="4" type="ORF">KPH14_011605</name>
</gene>
<dbReference type="InterPro" id="IPR001878">
    <property type="entry name" value="Znf_CCHC"/>
</dbReference>
<accession>A0AAD9VMF2</accession>
<evidence type="ECO:0000259" key="3">
    <source>
        <dbReference type="PROSITE" id="PS50158"/>
    </source>
</evidence>
<name>A0AAD9VMF2_9HYME</name>
<proteinExistence type="predicted"/>
<feature type="region of interest" description="Disordered" evidence="2">
    <location>
        <begin position="243"/>
        <end position="302"/>
    </location>
</feature>
<reference evidence="4" key="2">
    <citation type="journal article" date="2023" name="Commun. Biol.">
        <title>Intrasexual cuticular hydrocarbon dimorphism in a wasp sheds light on hydrocarbon biosynthesis genes in Hymenoptera.</title>
        <authorList>
            <person name="Moris V.C."/>
            <person name="Podsiadlowski L."/>
            <person name="Martin S."/>
            <person name="Oeyen J.P."/>
            <person name="Donath A."/>
            <person name="Petersen M."/>
            <person name="Wilbrandt J."/>
            <person name="Misof B."/>
            <person name="Liedtke D."/>
            <person name="Thamm M."/>
            <person name="Scheiner R."/>
            <person name="Schmitt T."/>
            <person name="Niehuis O."/>
        </authorList>
    </citation>
    <scope>NUCLEOTIDE SEQUENCE</scope>
    <source>
        <strain evidence="4">GBR_01_08_01A</strain>
    </source>
</reference>
<dbReference type="PROSITE" id="PS50158">
    <property type="entry name" value="ZF_CCHC"/>
    <property type="match status" value="1"/>
</dbReference>
<evidence type="ECO:0000256" key="1">
    <source>
        <dbReference type="PROSITE-ProRule" id="PRU00047"/>
    </source>
</evidence>
<dbReference type="Proteomes" id="UP001258017">
    <property type="component" value="Unassembled WGS sequence"/>
</dbReference>
<keyword evidence="1" id="KW-0862">Zinc</keyword>
<keyword evidence="1" id="KW-0479">Metal-binding</keyword>
<organism evidence="4 5">
    <name type="scientific">Odynerus spinipes</name>
    <dbReference type="NCBI Taxonomy" id="1348599"/>
    <lineage>
        <taxon>Eukaryota</taxon>
        <taxon>Metazoa</taxon>
        <taxon>Ecdysozoa</taxon>
        <taxon>Arthropoda</taxon>
        <taxon>Hexapoda</taxon>
        <taxon>Insecta</taxon>
        <taxon>Pterygota</taxon>
        <taxon>Neoptera</taxon>
        <taxon>Endopterygota</taxon>
        <taxon>Hymenoptera</taxon>
        <taxon>Apocrita</taxon>
        <taxon>Aculeata</taxon>
        <taxon>Vespoidea</taxon>
        <taxon>Vespidae</taxon>
        <taxon>Eumeninae</taxon>
        <taxon>Odynerus</taxon>
    </lineage>
</organism>
<dbReference type="AlphaFoldDB" id="A0AAD9VMF2"/>
<evidence type="ECO:0000313" key="4">
    <source>
        <dbReference type="EMBL" id="KAK2579155.1"/>
    </source>
</evidence>
<keyword evidence="1" id="KW-0863">Zinc-finger</keyword>
<feature type="compositionally biased region" description="Polar residues" evidence="2">
    <location>
        <begin position="247"/>
        <end position="275"/>
    </location>
</feature>
<dbReference type="GO" id="GO:0008270">
    <property type="term" value="F:zinc ion binding"/>
    <property type="evidence" value="ECO:0007669"/>
    <property type="project" value="UniProtKB-KW"/>
</dbReference>
<dbReference type="GO" id="GO:0003676">
    <property type="term" value="F:nucleic acid binding"/>
    <property type="evidence" value="ECO:0007669"/>
    <property type="project" value="InterPro"/>
</dbReference>
<sequence>MLWLLGRKSQLSLQNKVIVFKAIIVPIWTYGIQLWGCAKQSNLNIIQRLQNKALRTITAAPCLFIGKPSAKMENQTAIAASPSVPNSYAKAAQNVVFPRKDQAIVSDAKEGISIENYVEAIGKIVNPTSICFISRISNNRICTFLSSKSLVEELVEKHPTIKINNIELEIRPLINRMKRIILSNVSPIIPHNPENTFKLPEALQIQYDNTNYWIFISSGILTCFLCKQEGHTAKHCALSNTEHDMKNSSNVNTDQETTVNNTGGTKTSLDNISSPFTPPMAPRPTKDQPVNIGIPNNQPVIA</sequence>
<dbReference type="EMBL" id="JAIFRP010000100">
    <property type="protein sequence ID" value="KAK2579155.1"/>
    <property type="molecule type" value="Genomic_DNA"/>
</dbReference>
<reference evidence="4" key="1">
    <citation type="submission" date="2021-08" db="EMBL/GenBank/DDBJ databases">
        <authorList>
            <person name="Misof B."/>
            <person name="Oliver O."/>
            <person name="Podsiadlowski L."/>
            <person name="Donath A."/>
            <person name="Peters R."/>
            <person name="Mayer C."/>
            <person name="Rust J."/>
            <person name="Gunkel S."/>
            <person name="Lesny P."/>
            <person name="Martin S."/>
            <person name="Oeyen J.P."/>
            <person name="Petersen M."/>
            <person name="Panagiotis P."/>
            <person name="Wilbrandt J."/>
            <person name="Tanja T."/>
        </authorList>
    </citation>
    <scope>NUCLEOTIDE SEQUENCE</scope>
    <source>
        <strain evidence="4">GBR_01_08_01A</strain>
        <tissue evidence="4">Thorax + abdomen</tissue>
    </source>
</reference>
<keyword evidence="5" id="KW-1185">Reference proteome</keyword>
<comment type="caution">
    <text evidence="4">The sequence shown here is derived from an EMBL/GenBank/DDBJ whole genome shotgun (WGS) entry which is preliminary data.</text>
</comment>
<evidence type="ECO:0000313" key="5">
    <source>
        <dbReference type="Proteomes" id="UP001258017"/>
    </source>
</evidence>